<reference evidence="4 5" key="1">
    <citation type="submission" date="2018-03" db="EMBL/GenBank/DDBJ databases">
        <title>Genomic Encyclopedia of Archaeal and Bacterial Type Strains, Phase II (KMG-II): from individual species to whole genera.</title>
        <authorList>
            <person name="Goeker M."/>
        </authorList>
    </citation>
    <scope>NUCLEOTIDE SEQUENCE [LARGE SCALE GENOMIC DNA]</scope>
    <source>
        <strain evidence="4 5">DSM 29328</strain>
    </source>
</reference>
<dbReference type="InterPro" id="IPR056490">
    <property type="entry name" value="Rcc01698_C"/>
</dbReference>
<proteinExistence type="predicted"/>
<dbReference type="InterPro" id="IPR032876">
    <property type="entry name" value="J_dom"/>
</dbReference>
<sequence>MATVLLAAAGAAVGGAAGGSLLGLGTAVVGRAIGASLGRVIDQRLLGGGSQVVESGKLERFSLTGASEGTAIRNVYGRIRTGGQVIWSSRFRERVTTSESGGKGGGGQSVTTKTYTYSVSLAIALCEGEILRVGRIWADGLEIGREQLDMRVYTGSQTQLPDSKIEAVEGAGNAPAYRGTAYVVLEDLQLARFGNRVPQFSFEVMRAVDDASVPDGAESLSKIVKAVALVPGTGEYALATTPVHYSQGLGWNRSANVNSASGKSDFTTSMTALREELPNCGSASLVVSWFGDDLRCGTCSLRPKVEQTEIDGVRMPWSVSGLTREDAQSITQVDGRPIYGGTPTDQSVVEAVKALRDDGKSVMFYPFILMEQMAGNLLFDPWTAAPGQAHLPWRGRITTSVAPGLPDTPDQTPQAADEVRAFFGNAAPTDFWINGQTVQYYGPPEWSYRRFILHYAHLCAAAGGVDAFCIGSEMRSLTQIRSSRTEFPAVQELIQLAGEVRDILGPETKIGYAADWSEYFGYQPQDGSGDVLFHLDPLWARTEIDFVGIDNYMPLSDWRDGEDHADSDWESIYNPDYLAANVAGGEGYDWYYASEEDREAQVRSPIEDGAHGEPFVFRYKDLKGWWSSPHHDRIGGVRAAGPTDWVPQSKPIWFTELGCAAVDKGTNEPNKFVDPKSSESMLPHHSSGARDDVIQAQYLRATHAHWSDVANNPVSDLYGGPMLDMSRSHVWAWDVRPYPTFPANLDLWSDGNNYLLGHWLNGRTSSESLAAVVTEICNRSGLWEVDASALYGSVRGYRVEDIDGARAALQPLMLAHGFDGMERGGKLTFRMRTGTTTQTLTPGECAFTGRGDSAVTVQRSPEAESAGTVRLNHVQADGDFEASSAEAIFPDERPSTVSTSELPLSLTSGEAGAIVERWLAEARVARDTVEFGLPPSRRHIQAGDVIAFTGETTGRFRVDQVEFAEGQSLRATRIEPGVYRVRPTPEAPGSYKPVLAPVPVHDVFMDLPLLTGDEDAISPHLAVSATPWPGSVVVYMSMMDNDYRVRELVETKSVIGLTETPLHRAAPGVWDRGSRLRVRISGGTLSSVGRARLLSGANAMAISDGSGRGWEIFQFQNADLVGNDTYELSGLLRGQLGTDSVMPEAWGEGSTVVLLDGGPEQVKIRSAERNAELHVRIGPVSFPLDDPSFVHAVHSFEGVGLRPYAPVHLRAASLASGGAGITWIRRTRIDGDSWEGLDVALGEASESYLVQVVRNGVVLREATVPSPSWTYSASARAADTADGPVTVQVAQISDRFGPGLFRSIEIHG</sequence>
<evidence type="ECO:0000259" key="1">
    <source>
        <dbReference type="Pfam" id="PF13547"/>
    </source>
</evidence>
<dbReference type="InterPro" id="IPR017853">
    <property type="entry name" value="GH"/>
</dbReference>
<comment type="caution">
    <text evidence="4">The sequence shown here is derived from an EMBL/GenBank/DDBJ whole genome shotgun (WGS) entry which is preliminary data.</text>
</comment>
<name>A0A2T0RYW3_9RHOB</name>
<dbReference type="Pfam" id="PF23666">
    <property type="entry name" value="Rcc01698_C"/>
    <property type="match status" value="1"/>
</dbReference>
<dbReference type="InterPro" id="IPR025195">
    <property type="entry name" value="GTA_TIM_dom"/>
</dbReference>
<dbReference type="Gene3D" id="3.20.20.80">
    <property type="entry name" value="Glycosidases"/>
    <property type="match status" value="1"/>
</dbReference>
<gene>
    <name evidence="4" type="ORF">CLV78_101318</name>
</gene>
<feature type="domain" description="Tip attachment protein J" evidence="2">
    <location>
        <begin position="804"/>
        <end position="962"/>
    </location>
</feature>
<dbReference type="Pfam" id="PF13547">
    <property type="entry name" value="GTA_TIM"/>
    <property type="match status" value="1"/>
</dbReference>
<organism evidence="4 5">
    <name type="scientific">Aliiruegeria haliotis</name>
    <dbReference type="NCBI Taxonomy" id="1280846"/>
    <lineage>
        <taxon>Bacteria</taxon>
        <taxon>Pseudomonadati</taxon>
        <taxon>Pseudomonadota</taxon>
        <taxon>Alphaproteobacteria</taxon>
        <taxon>Rhodobacterales</taxon>
        <taxon>Roseobacteraceae</taxon>
        <taxon>Aliiruegeria</taxon>
    </lineage>
</organism>
<dbReference type="Proteomes" id="UP000239480">
    <property type="component" value="Unassembled WGS sequence"/>
</dbReference>
<dbReference type="CDD" id="cd19607">
    <property type="entry name" value="GTA_TIM-barrel-like"/>
    <property type="match status" value="1"/>
</dbReference>
<evidence type="ECO:0000313" key="5">
    <source>
        <dbReference type="Proteomes" id="UP000239480"/>
    </source>
</evidence>
<evidence type="ECO:0000313" key="4">
    <source>
        <dbReference type="EMBL" id="PRY26223.1"/>
    </source>
</evidence>
<dbReference type="Pfam" id="PF13550">
    <property type="entry name" value="Phage-tail_3"/>
    <property type="match status" value="1"/>
</dbReference>
<feature type="domain" description="Rcc01698-like C-terminal" evidence="3">
    <location>
        <begin position="1053"/>
        <end position="1153"/>
    </location>
</feature>
<evidence type="ECO:0000259" key="2">
    <source>
        <dbReference type="Pfam" id="PF13550"/>
    </source>
</evidence>
<dbReference type="SUPFAM" id="SSF51445">
    <property type="entry name" value="(Trans)glycosidases"/>
    <property type="match status" value="1"/>
</dbReference>
<accession>A0A2T0RYW3</accession>
<dbReference type="EMBL" id="PVTD01000001">
    <property type="protein sequence ID" value="PRY26223.1"/>
    <property type="molecule type" value="Genomic_DNA"/>
</dbReference>
<dbReference type="OrthoDB" id="8445115at2"/>
<feature type="domain" description="GTA TIM-barrel-like" evidence="1">
    <location>
        <begin position="446"/>
        <end position="742"/>
    </location>
</feature>
<keyword evidence="5" id="KW-1185">Reference proteome</keyword>
<evidence type="ECO:0000259" key="3">
    <source>
        <dbReference type="Pfam" id="PF23666"/>
    </source>
</evidence>
<protein>
    <submittedName>
        <fullName evidence="4">Putative tail protein</fullName>
    </submittedName>
</protein>
<dbReference type="RefSeq" id="WP_106203017.1">
    <property type="nucleotide sequence ID" value="NZ_PVTD01000001.1"/>
</dbReference>